<dbReference type="AlphaFoldDB" id="A0A120KNF4"/>
<keyword evidence="6 7" id="KW-0472">Membrane</keyword>
<keyword evidence="4 7" id="KW-0812">Transmembrane</keyword>
<dbReference type="SUPFAM" id="SSF161098">
    <property type="entry name" value="MetI-like"/>
    <property type="match status" value="1"/>
</dbReference>
<evidence type="ECO:0000259" key="8">
    <source>
        <dbReference type="PROSITE" id="PS50928"/>
    </source>
</evidence>
<dbReference type="STRING" id="888061.AXF15_04710"/>
<dbReference type="FunFam" id="1.10.3720.10:FF:000003">
    <property type="entry name" value="Aliphatic sulfonate ABC transporter permease"/>
    <property type="match status" value="1"/>
</dbReference>
<keyword evidence="10" id="KW-1185">Reference proteome</keyword>
<feature type="transmembrane region" description="Helical" evidence="7">
    <location>
        <begin position="123"/>
        <end position="143"/>
    </location>
</feature>
<evidence type="ECO:0000313" key="10">
    <source>
        <dbReference type="Proteomes" id="UP000063964"/>
    </source>
</evidence>
<evidence type="ECO:0000256" key="4">
    <source>
        <dbReference type="ARBA" id="ARBA00022692"/>
    </source>
</evidence>
<dbReference type="Proteomes" id="UP000063964">
    <property type="component" value="Chromosome"/>
</dbReference>
<dbReference type="PANTHER" id="PTHR30151:SF0">
    <property type="entry name" value="ABC TRANSPORTER PERMEASE PROTEIN MJ0413-RELATED"/>
    <property type="match status" value="1"/>
</dbReference>
<dbReference type="GO" id="GO:0005886">
    <property type="term" value="C:plasma membrane"/>
    <property type="evidence" value="ECO:0007669"/>
    <property type="project" value="UniProtKB-SubCell"/>
</dbReference>
<feature type="transmembrane region" description="Helical" evidence="7">
    <location>
        <begin position="215"/>
        <end position="238"/>
    </location>
</feature>
<evidence type="ECO:0000256" key="7">
    <source>
        <dbReference type="RuleBase" id="RU363032"/>
    </source>
</evidence>
<evidence type="ECO:0000256" key="3">
    <source>
        <dbReference type="ARBA" id="ARBA00022475"/>
    </source>
</evidence>
<dbReference type="InterPro" id="IPR035906">
    <property type="entry name" value="MetI-like_sf"/>
</dbReference>
<evidence type="ECO:0000256" key="2">
    <source>
        <dbReference type="ARBA" id="ARBA00022448"/>
    </source>
</evidence>
<evidence type="ECO:0000256" key="6">
    <source>
        <dbReference type="ARBA" id="ARBA00023136"/>
    </source>
</evidence>
<keyword evidence="3" id="KW-1003">Cell membrane</keyword>
<organism evidence="9 10">
    <name type="scientific">Desulfomicrobium orale DSM 12838</name>
    <dbReference type="NCBI Taxonomy" id="888061"/>
    <lineage>
        <taxon>Bacteria</taxon>
        <taxon>Pseudomonadati</taxon>
        <taxon>Thermodesulfobacteriota</taxon>
        <taxon>Desulfovibrionia</taxon>
        <taxon>Desulfovibrionales</taxon>
        <taxon>Desulfomicrobiaceae</taxon>
        <taxon>Desulfomicrobium</taxon>
    </lineage>
</organism>
<accession>A0A120KNF4</accession>
<evidence type="ECO:0000313" key="9">
    <source>
        <dbReference type="EMBL" id="AMD94006.1"/>
    </source>
</evidence>
<comment type="subcellular location">
    <subcellularLocation>
        <location evidence="1 7">Cell membrane</location>
        <topology evidence="1 7">Multi-pass membrane protein</topology>
    </subcellularLocation>
</comment>
<proteinExistence type="inferred from homology"/>
<dbReference type="InterPro" id="IPR000515">
    <property type="entry name" value="MetI-like"/>
</dbReference>
<name>A0A120KNF4_9BACT</name>
<sequence length="251" mass="28052">MGAAGIVGVVLLWWLLTEYLKVPLFEKLPGPVICWTEFISTDPVYGTSLFTSHFYQHIMWSCLRILAAFTIATCLGVPLGLFMGWNRKIRDYAFPPLELLRPIPTLAWVPLAILMFTGRETPIIFLACLASFFATVLNTLLGVDSIDEAYFRAARCLGAKPRDVFRRVVVPGALPFIFTGLQISMGVAWFSLVAAEMLSGEYGLGYLIWDSYVLSQYPVIVIGMMTLGLIGYFCSALIRIAGNQLMRWTVR</sequence>
<dbReference type="Pfam" id="PF00528">
    <property type="entry name" value="BPD_transp_1"/>
    <property type="match status" value="1"/>
</dbReference>
<feature type="domain" description="ABC transmembrane type-1" evidence="8">
    <location>
        <begin position="58"/>
        <end position="238"/>
    </location>
</feature>
<reference evidence="10" key="1">
    <citation type="submission" date="2016-02" db="EMBL/GenBank/DDBJ databases">
        <authorList>
            <person name="Holder M.E."/>
            <person name="Ajami N.J."/>
            <person name="Petrosino J.F."/>
        </authorList>
    </citation>
    <scope>NUCLEOTIDE SEQUENCE [LARGE SCALE GENOMIC DNA]</scope>
    <source>
        <strain evidence="10">DSM 12838</strain>
    </source>
</reference>
<keyword evidence="5 7" id="KW-1133">Transmembrane helix</keyword>
<feature type="transmembrane region" description="Helical" evidence="7">
    <location>
        <begin position="164"/>
        <end position="195"/>
    </location>
</feature>
<evidence type="ECO:0000256" key="1">
    <source>
        <dbReference type="ARBA" id="ARBA00004651"/>
    </source>
</evidence>
<dbReference type="KEGG" id="doa:AXF15_04710"/>
<evidence type="ECO:0000256" key="5">
    <source>
        <dbReference type="ARBA" id="ARBA00022989"/>
    </source>
</evidence>
<feature type="transmembrane region" description="Helical" evidence="7">
    <location>
        <begin position="58"/>
        <end position="85"/>
    </location>
</feature>
<dbReference type="PANTHER" id="PTHR30151">
    <property type="entry name" value="ALKANE SULFONATE ABC TRANSPORTER-RELATED, MEMBRANE SUBUNIT"/>
    <property type="match status" value="1"/>
</dbReference>
<gene>
    <name evidence="9" type="ORF">AXF15_04710</name>
</gene>
<dbReference type="GO" id="GO:0042918">
    <property type="term" value="P:alkanesulfonate transmembrane transport"/>
    <property type="evidence" value="ECO:0007669"/>
    <property type="project" value="UniProtKB-ARBA"/>
</dbReference>
<dbReference type="Gene3D" id="1.10.3720.10">
    <property type="entry name" value="MetI-like"/>
    <property type="match status" value="1"/>
</dbReference>
<comment type="similarity">
    <text evidence="7">Belongs to the binding-protein-dependent transport system permease family.</text>
</comment>
<keyword evidence="2 7" id="KW-0813">Transport</keyword>
<protein>
    <submittedName>
        <fullName evidence="9">ABC transporter permease</fullName>
    </submittedName>
</protein>
<dbReference type="PROSITE" id="PS50928">
    <property type="entry name" value="ABC_TM1"/>
    <property type="match status" value="1"/>
</dbReference>
<dbReference type="CDD" id="cd06261">
    <property type="entry name" value="TM_PBP2"/>
    <property type="match status" value="1"/>
</dbReference>
<dbReference type="EMBL" id="CP014230">
    <property type="protein sequence ID" value="AMD94006.1"/>
    <property type="molecule type" value="Genomic_DNA"/>
</dbReference>